<dbReference type="Pfam" id="PF00756">
    <property type="entry name" value="Esterase"/>
    <property type="match status" value="1"/>
</dbReference>
<dbReference type="PANTHER" id="PTHR48098">
    <property type="entry name" value="ENTEROCHELIN ESTERASE-RELATED"/>
    <property type="match status" value="1"/>
</dbReference>
<evidence type="ECO:0000313" key="2">
    <source>
        <dbReference type="Proteomes" id="UP000466307"/>
    </source>
</evidence>
<dbReference type="PANTHER" id="PTHR48098:SF1">
    <property type="entry name" value="DIACYLGLYCEROL ACYLTRANSFERASE_MYCOLYLTRANSFERASE AG85A"/>
    <property type="match status" value="1"/>
</dbReference>
<comment type="caution">
    <text evidence="1">The sequence shown here is derived from an EMBL/GenBank/DDBJ whole genome shotgun (WGS) entry which is preliminary data.</text>
</comment>
<dbReference type="RefSeq" id="WP_053776677.1">
    <property type="nucleotide sequence ID" value="NZ_JAADZU010000121.1"/>
</dbReference>
<gene>
    <name evidence="1" type="ORF">GYA93_23110</name>
</gene>
<dbReference type="SUPFAM" id="SSF53474">
    <property type="entry name" value="alpha/beta-Hydrolases"/>
    <property type="match status" value="1"/>
</dbReference>
<dbReference type="GO" id="GO:0016747">
    <property type="term" value="F:acyltransferase activity, transferring groups other than amino-acyl groups"/>
    <property type="evidence" value="ECO:0007669"/>
    <property type="project" value="TreeGrafter"/>
</dbReference>
<evidence type="ECO:0000313" key="1">
    <source>
        <dbReference type="EMBL" id="NDK92424.1"/>
    </source>
</evidence>
<dbReference type="InterPro" id="IPR000801">
    <property type="entry name" value="Esterase-like"/>
</dbReference>
<protein>
    <submittedName>
        <fullName evidence="1">Esterase family protein</fullName>
    </submittedName>
</protein>
<keyword evidence="2" id="KW-1185">Reference proteome</keyword>
<name>A0A7K3LW05_9ACTN</name>
<dbReference type="InterPro" id="IPR050583">
    <property type="entry name" value="Mycobacterial_A85_antigen"/>
</dbReference>
<dbReference type="Proteomes" id="UP000466307">
    <property type="component" value="Unassembled WGS sequence"/>
</dbReference>
<dbReference type="AlphaFoldDB" id="A0A7K3LW05"/>
<reference evidence="1 2" key="1">
    <citation type="submission" date="2020-01" db="EMBL/GenBank/DDBJ databases">
        <title>Investigation of new actinobacteria for the biodesulphurisation of diesel fuel.</title>
        <authorList>
            <person name="Athi Narayanan S.M."/>
        </authorList>
    </citation>
    <scope>NUCLEOTIDE SEQUENCE [LARGE SCALE GENOMIC DNA]</scope>
    <source>
        <strain evidence="1 2">213E</strain>
    </source>
</reference>
<organism evidence="1 2">
    <name type="scientific">Gordonia desulfuricans</name>
    <dbReference type="NCBI Taxonomy" id="89051"/>
    <lineage>
        <taxon>Bacteria</taxon>
        <taxon>Bacillati</taxon>
        <taxon>Actinomycetota</taxon>
        <taxon>Actinomycetes</taxon>
        <taxon>Mycobacteriales</taxon>
        <taxon>Gordoniaceae</taxon>
        <taxon>Gordonia</taxon>
    </lineage>
</organism>
<dbReference type="EMBL" id="JAADZU010000121">
    <property type="protein sequence ID" value="NDK92424.1"/>
    <property type="molecule type" value="Genomic_DNA"/>
</dbReference>
<accession>A0A7K3LW05</accession>
<dbReference type="Gene3D" id="3.40.50.1820">
    <property type="entry name" value="alpha/beta hydrolase"/>
    <property type="match status" value="1"/>
</dbReference>
<dbReference type="InterPro" id="IPR029058">
    <property type="entry name" value="AB_hydrolase_fold"/>
</dbReference>
<sequence length="343" mass="37544">MGAGGMKPKGRLRLRSRVVAMIVTALTVAGLVGTVAGVGQADARINGTAGVKEFWIDACGMPTNGAFGNKSMAPGKVKVRAWQRPGNTRTVIMLDGMRAQYDFSGWEINTNIQELVKRGVNVVEPIGGPASFYTNWNAPSNFNGQQRRYMWECVINNTLPAALKSGRYGKYGTKGGKFAIMGLSSGGNAALTLATKRRDLYYAAASLSGYNFLSAPGMHTMLRLAMLDVDPKPWNVDAMWGPPWDARWYDNDPSLRINQMHGMKIFIGSGNGLFGQYNALPNVFDDLFKGSTLEILAFTQAKAFEGLAALNGLPVMTYYANGTHAWGYWQDMVWNAYARGFFR</sequence>
<proteinExistence type="predicted"/>